<sequence>MMIPNRKFKRQALRQFCYDRRSPSSSSQWLCCNFVFDDKASLGRHIQTSHEHDLLQLEEQLAHTAQKQQLDRNQASSLTKRRSEKGTSDPIHIECNCDPTKHRVILFYQYVQVKDPEALAKIHVERCGPEGWNLTGKVRIAKEGLNVTLAGTLDSIEGYMDWYAEQLQQDQSLLSSSSSIGKPKDDFFKPSQGCRHVFSDQLSIKTVDEICPLRQPSITLDHLTQQQHLQQKLSPSDFHQLASKAVASDGPTKDMVLLDTRNYYESKIGQFKNSITPPIRKFSVFPSYVEHHRQSLNGKTILTYCTGGIRCEKATAYLRQALSADTQVYMLDGGIHQYLNWVDAHPEVDPLWQGKNYVFDARQGLTNDQPSVISCCQECQKPWDTYLKCHSSHCHLLILHCDTCRQGASYCCEECRLGQHLRTSGGPGICACERLRKSQELDPIIPA</sequence>
<organism evidence="3">
    <name type="scientific">Absidia glauca</name>
    <name type="common">Pin mould</name>
    <dbReference type="NCBI Taxonomy" id="4829"/>
    <lineage>
        <taxon>Eukaryota</taxon>
        <taxon>Fungi</taxon>
        <taxon>Fungi incertae sedis</taxon>
        <taxon>Mucoromycota</taxon>
        <taxon>Mucoromycotina</taxon>
        <taxon>Mucoromycetes</taxon>
        <taxon>Mucorales</taxon>
        <taxon>Cunninghamellaceae</taxon>
        <taxon>Absidia</taxon>
    </lineage>
</organism>
<evidence type="ECO:0000256" key="1">
    <source>
        <dbReference type="SAM" id="MobiDB-lite"/>
    </source>
</evidence>
<evidence type="ECO:0000313" key="3">
    <source>
        <dbReference type="EMBL" id="SAM08867.1"/>
    </source>
</evidence>
<dbReference type="Pfam" id="PF00581">
    <property type="entry name" value="Rhodanese"/>
    <property type="match status" value="1"/>
</dbReference>
<accession>A0A163K5N6</accession>
<dbReference type="InterPro" id="IPR001763">
    <property type="entry name" value="Rhodanese-like_dom"/>
</dbReference>
<dbReference type="AlphaFoldDB" id="A0A163K5N6"/>
<dbReference type="InterPro" id="IPR022111">
    <property type="entry name" value="Rhodanese_C"/>
</dbReference>
<dbReference type="SUPFAM" id="SSF52821">
    <property type="entry name" value="Rhodanese/Cell cycle control phosphatase"/>
    <property type="match status" value="1"/>
</dbReference>
<dbReference type="PANTHER" id="PTHR43268">
    <property type="entry name" value="THIOSULFATE SULFURTRANSFERASE/RHODANESE-LIKE DOMAIN-CONTAINING PROTEIN 2"/>
    <property type="match status" value="1"/>
</dbReference>
<dbReference type="InterPro" id="IPR040503">
    <property type="entry name" value="TRHO_N"/>
</dbReference>
<evidence type="ECO:0000313" key="4">
    <source>
        <dbReference type="Proteomes" id="UP000078561"/>
    </source>
</evidence>
<feature type="domain" description="Rhodanese" evidence="2">
    <location>
        <begin position="251"/>
        <end position="350"/>
    </location>
</feature>
<dbReference type="OrthoDB" id="25002at2759"/>
<dbReference type="InParanoid" id="A0A163K5N6"/>
<feature type="compositionally biased region" description="Polar residues" evidence="1">
    <location>
        <begin position="65"/>
        <end position="78"/>
    </location>
</feature>
<dbReference type="InterPro" id="IPR020936">
    <property type="entry name" value="TrhO"/>
</dbReference>
<dbReference type="EMBL" id="LT554937">
    <property type="protein sequence ID" value="SAM08867.1"/>
    <property type="molecule type" value="Genomic_DNA"/>
</dbReference>
<reference evidence="3" key="1">
    <citation type="submission" date="2016-04" db="EMBL/GenBank/DDBJ databases">
        <authorList>
            <person name="Evans L.H."/>
            <person name="Alamgir A."/>
            <person name="Owens N."/>
            <person name="Weber N.D."/>
            <person name="Virtaneva K."/>
            <person name="Barbian K."/>
            <person name="Babar A."/>
            <person name="Rosenke K."/>
        </authorList>
    </citation>
    <scope>NUCLEOTIDE SEQUENCE [LARGE SCALE GENOMIC DNA]</scope>
    <source>
        <strain evidence="3">CBS 101.48</strain>
    </source>
</reference>
<gene>
    <name evidence="3" type="primary">ABSGL_14533.1 scaffold 14663</name>
</gene>
<dbReference type="Proteomes" id="UP000078561">
    <property type="component" value="Unassembled WGS sequence"/>
</dbReference>
<dbReference type="SMART" id="SM00450">
    <property type="entry name" value="RHOD"/>
    <property type="match status" value="1"/>
</dbReference>
<dbReference type="OMA" id="ECKEKLW"/>
<dbReference type="PROSITE" id="PS50206">
    <property type="entry name" value="RHODANESE_3"/>
    <property type="match status" value="1"/>
</dbReference>
<proteinExistence type="predicted"/>
<feature type="region of interest" description="Disordered" evidence="1">
    <location>
        <begin position="65"/>
        <end position="92"/>
    </location>
</feature>
<dbReference type="InterPro" id="IPR057944">
    <property type="entry name" value="TSTD2_N"/>
</dbReference>
<keyword evidence="4" id="KW-1185">Reference proteome</keyword>
<dbReference type="Pfam" id="PF12368">
    <property type="entry name" value="Rhodanese_C"/>
    <property type="match status" value="1"/>
</dbReference>
<dbReference type="PANTHER" id="PTHR43268:SF6">
    <property type="entry name" value="THIOSULFATE SULFURTRANSFERASE_RHODANESE-LIKE DOMAIN-CONTAINING PROTEIN 2"/>
    <property type="match status" value="1"/>
</dbReference>
<dbReference type="STRING" id="4829.A0A163K5N6"/>
<dbReference type="InterPro" id="IPR036873">
    <property type="entry name" value="Rhodanese-like_dom_sf"/>
</dbReference>
<dbReference type="Pfam" id="PF23949">
    <property type="entry name" value="TSTD2_N"/>
    <property type="match status" value="1"/>
</dbReference>
<name>A0A163K5N6_ABSGL</name>
<protein>
    <recommendedName>
        <fullName evidence="2">Rhodanese domain-containing protein</fullName>
    </recommendedName>
</protein>
<dbReference type="Gene3D" id="3.30.70.100">
    <property type="match status" value="1"/>
</dbReference>
<evidence type="ECO:0000259" key="2">
    <source>
        <dbReference type="PROSITE" id="PS50206"/>
    </source>
</evidence>
<dbReference type="Pfam" id="PF17773">
    <property type="entry name" value="UPF0176_N"/>
    <property type="match status" value="1"/>
</dbReference>
<dbReference type="Gene3D" id="3.40.250.10">
    <property type="entry name" value="Rhodanese-like domain"/>
    <property type="match status" value="1"/>
</dbReference>